<keyword evidence="7 9" id="KW-0539">Nucleus</keyword>
<dbReference type="GO" id="GO:0034719">
    <property type="term" value="C:SMN-Sm protein complex"/>
    <property type="evidence" value="ECO:0007669"/>
    <property type="project" value="TreeGrafter"/>
</dbReference>
<organism evidence="11 12">
    <name type="scientific">Meloidogyne graminicola</name>
    <dbReference type="NCBI Taxonomy" id="189291"/>
    <lineage>
        <taxon>Eukaryota</taxon>
        <taxon>Metazoa</taxon>
        <taxon>Ecdysozoa</taxon>
        <taxon>Nematoda</taxon>
        <taxon>Chromadorea</taxon>
        <taxon>Rhabditida</taxon>
        <taxon>Tylenchina</taxon>
        <taxon>Tylenchomorpha</taxon>
        <taxon>Tylenchoidea</taxon>
        <taxon>Meloidogynidae</taxon>
        <taxon>Meloidogyninae</taxon>
        <taxon>Meloidogyne</taxon>
    </lineage>
</organism>
<keyword evidence="8 9" id="KW-0687">Ribonucleoprotein</keyword>
<accession>A0A8S9ZFU1</accession>
<gene>
    <name evidence="11" type="ORF">Mgra_00008423</name>
</gene>
<dbReference type="InterPro" id="IPR010920">
    <property type="entry name" value="LSM_dom_sf"/>
</dbReference>
<dbReference type="GO" id="GO:0071011">
    <property type="term" value="C:precatalytic spliceosome"/>
    <property type="evidence" value="ECO:0007669"/>
    <property type="project" value="TreeGrafter"/>
</dbReference>
<evidence type="ECO:0000256" key="6">
    <source>
        <dbReference type="ARBA" id="ARBA00023187"/>
    </source>
</evidence>
<keyword evidence="5 9" id="KW-0694">RNA-binding</keyword>
<evidence type="ECO:0000313" key="12">
    <source>
        <dbReference type="Proteomes" id="UP000605970"/>
    </source>
</evidence>
<dbReference type="OrthoDB" id="2146at2759"/>
<evidence type="ECO:0000256" key="8">
    <source>
        <dbReference type="ARBA" id="ARBA00023274"/>
    </source>
</evidence>
<comment type="similarity">
    <text evidence="2 9">Belongs to the snRNP Sm proteins family.</text>
</comment>
<dbReference type="GO" id="GO:0005687">
    <property type="term" value="C:U4 snRNP"/>
    <property type="evidence" value="ECO:0007669"/>
    <property type="project" value="TreeGrafter"/>
</dbReference>
<dbReference type="PIRSF" id="PIRSF037188">
    <property type="entry name" value="U6_snRNA_Lsm7"/>
    <property type="match status" value="1"/>
</dbReference>
<dbReference type="EMBL" id="JABEBT010000110">
    <property type="protein sequence ID" value="KAF7632170.1"/>
    <property type="molecule type" value="Genomic_DNA"/>
</dbReference>
<dbReference type="InterPro" id="IPR001163">
    <property type="entry name" value="Sm_dom_euk/arc"/>
</dbReference>
<dbReference type="GO" id="GO:0005686">
    <property type="term" value="C:U2 snRNP"/>
    <property type="evidence" value="ECO:0007669"/>
    <property type="project" value="TreeGrafter"/>
</dbReference>
<evidence type="ECO:0000256" key="9">
    <source>
        <dbReference type="RuleBase" id="RU365052"/>
    </source>
</evidence>
<dbReference type="CDD" id="cd01719">
    <property type="entry name" value="Sm_G"/>
    <property type="match status" value="1"/>
</dbReference>
<dbReference type="FunFam" id="2.30.30.100:FF:000023">
    <property type="entry name" value="Small nuclear ribonucleoprotein G"/>
    <property type="match status" value="1"/>
</dbReference>
<dbReference type="PANTHER" id="PTHR10553">
    <property type="entry name" value="SMALL NUCLEAR RIBONUCLEOPROTEIN"/>
    <property type="match status" value="1"/>
</dbReference>
<dbReference type="SMART" id="SM00651">
    <property type="entry name" value="Sm"/>
    <property type="match status" value="1"/>
</dbReference>
<dbReference type="AlphaFoldDB" id="A0A8S9ZFU1"/>
<comment type="function">
    <text evidence="9">Plays a role in pre-mRNA splicing.</text>
</comment>
<evidence type="ECO:0000256" key="3">
    <source>
        <dbReference type="ARBA" id="ARBA00022664"/>
    </source>
</evidence>
<keyword evidence="3 9" id="KW-0507">mRNA processing</keyword>
<evidence type="ECO:0000256" key="5">
    <source>
        <dbReference type="ARBA" id="ARBA00022884"/>
    </source>
</evidence>
<reference evidence="11" key="1">
    <citation type="journal article" date="2020" name="Ecol. Evol.">
        <title>Genome structure and content of the rice root-knot nematode (Meloidogyne graminicola).</title>
        <authorList>
            <person name="Phan N.T."/>
            <person name="Danchin E.G.J."/>
            <person name="Klopp C."/>
            <person name="Perfus-Barbeoch L."/>
            <person name="Kozlowski D.K."/>
            <person name="Koutsovoulos G.D."/>
            <person name="Lopez-Roques C."/>
            <person name="Bouchez O."/>
            <person name="Zahm M."/>
            <person name="Besnard G."/>
            <person name="Bellafiore S."/>
        </authorList>
    </citation>
    <scope>NUCLEOTIDE SEQUENCE</scope>
    <source>
        <strain evidence="11">VN-18</strain>
    </source>
</reference>
<keyword evidence="12" id="KW-1185">Reference proteome</keyword>
<dbReference type="Proteomes" id="UP000605970">
    <property type="component" value="Unassembled WGS sequence"/>
</dbReference>
<dbReference type="GO" id="GO:0071004">
    <property type="term" value="C:U2-type prespliceosome"/>
    <property type="evidence" value="ECO:0007669"/>
    <property type="project" value="TreeGrafter"/>
</dbReference>
<evidence type="ECO:0000256" key="4">
    <source>
        <dbReference type="ARBA" id="ARBA00022728"/>
    </source>
</evidence>
<dbReference type="GO" id="GO:0097526">
    <property type="term" value="C:spliceosomal tri-snRNP complex"/>
    <property type="evidence" value="ECO:0007669"/>
    <property type="project" value="TreeGrafter"/>
</dbReference>
<dbReference type="InterPro" id="IPR034098">
    <property type="entry name" value="Sm_G"/>
</dbReference>
<feature type="domain" description="Sm" evidence="10">
    <location>
        <begin position="4"/>
        <end position="84"/>
    </location>
</feature>
<dbReference type="PANTHER" id="PTHR10553:SF2">
    <property type="entry name" value="SMALL NUCLEAR RIBONUCLEOPROTEIN G"/>
    <property type="match status" value="1"/>
</dbReference>
<evidence type="ECO:0000256" key="7">
    <source>
        <dbReference type="ARBA" id="ARBA00023242"/>
    </source>
</evidence>
<keyword evidence="6 9" id="KW-0508">mRNA splicing</keyword>
<dbReference type="GO" id="GO:0005685">
    <property type="term" value="C:U1 snRNP"/>
    <property type="evidence" value="ECO:0007669"/>
    <property type="project" value="TreeGrafter"/>
</dbReference>
<dbReference type="PROSITE" id="PS52002">
    <property type="entry name" value="SM"/>
    <property type="match status" value="1"/>
</dbReference>
<dbReference type="GO" id="GO:0005682">
    <property type="term" value="C:U5 snRNP"/>
    <property type="evidence" value="ECO:0007669"/>
    <property type="project" value="TreeGrafter"/>
</dbReference>
<evidence type="ECO:0000256" key="1">
    <source>
        <dbReference type="ARBA" id="ARBA00004123"/>
    </source>
</evidence>
<keyword evidence="4 9" id="KW-0747">Spliceosome</keyword>
<evidence type="ECO:0000259" key="10">
    <source>
        <dbReference type="PROSITE" id="PS52002"/>
    </source>
</evidence>
<dbReference type="Pfam" id="PF01423">
    <property type="entry name" value="LSM"/>
    <property type="match status" value="1"/>
</dbReference>
<dbReference type="GO" id="GO:0000387">
    <property type="term" value="P:spliceosomal snRNP assembly"/>
    <property type="evidence" value="ECO:0007669"/>
    <property type="project" value="UniProtKB-UniRule"/>
</dbReference>
<dbReference type="SUPFAM" id="SSF50182">
    <property type="entry name" value="Sm-like ribonucleoproteins"/>
    <property type="match status" value="1"/>
</dbReference>
<dbReference type="GO" id="GO:0043186">
    <property type="term" value="C:P granule"/>
    <property type="evidence" value="ECO:0007669"/>
    <property type="project" value="TreeGrafter"/>
</dbReference>
<protein>
    <recommendedName>
        <fullName evidence="9">Small nuclear ribonucleoprotein G</fullName>
        <shortName evidence="9">snRNP-G</shortName>
    </recommendedName>
</protein>
<dbReference type="GO" id="GO:0005689">
    <property type="term" value="C:U12-type spliceosomal complex"/>
    <property type="evidence" value="ECO:0007669"/>
    <property type="project" value="TreeGrafter"/>
</dbReference>
<name>A0A8S9ZFU1_9BILA</name>
<dbReference type="GO" id="GO:0003723">
    <property type="term" value="F:RNA binding"/>
    <property type="evidence" value="ECO:0007669"/>
    <property type="project" value="UniProtKB-UniRule"/>
</dbReference>
<evidence type="ECO:0000256" key="2">
    <source>
        <dbReference type="ARBA" id="ARBA00006850"/>
    </source>
</evidence>
<dbReference type="InterPro" id="IPR047575">
    <property type="entry name" value="Sm"/>
</dbReference>
<dbReference type="InterPro" id="IPR044641">
    <property type="entry name" value="Lsm7/SmG-like"/>
</dbReference>
<sequence>MSKTHPPELKKYMDKQVNIKLNGNRNVSGVLRGFDPFMNIVVEDCIEHMKLDLMFYFRSGESQSIGMVVIRGNSIVIMEPMERIQ</sequence>
<dbReference type="GO" id="GO:0071013">
    <property type="term" value="C:catalytic step 2 spliceosome"/>
    <property type="evidence" value="ECO:0007669"/>
    <property type="project" value="TreeGrafter"/>
</dbReference>
<dbReference type="Gene3D" id="2.30.30.100">
    <property type="match status" value="1"/>
</dbReference>
<proteinExistence type="inferred from homology"/>
<comment type="caution">
    <text evidence="11">The sequence shown here is derived from an EMBL/GenBank/DDBJ whole genome shotgun (WGS) entry which is preliminary data.</text>
</comment>
<comment type="subcellular location">
    <subcellularLocation>
        <location evidence="1 9">Nucleus</location>
    </subcellularLocation>
</comment>
<evidence type="ECO:0000313" key="11">
    <source>
        <dbReference type="EMBL" id="KAF7632170.1"/>
    </source>
</evidence>